<proteinExistence type="inferred from homology"/>
<dbReference type="InterPro" id="IPR032816">
    <property type="entry name" value="VTT_dom"/>
</dbReference>
<dbReference type="Pfam" id="PF09335">
    <property type="entry name" value="VTT_dom"/>
    <property type="match status" value="1"/>
</dbReference>
<evidence type="ECO:0000256" key="3">
    <source>
        <dbReference type="ARBA" id="ARBA00008640"/>
    </source>
</evidence>
<feature type="non-terminal residue" evidence="13">
    <location>
        <position position="1"/>
    </location>
</feature>
<dbReference type="GO" id="GO:0000022">
    <property type="term" value="P:mitotic spindle elongation"/>
    <property type="evidence" value="ECO:0007669"/>
    <property type="project" value="TreeGrafter"/>
</dbReference>
<feature type="non-terminal residue" evidence="13">
    <location>
        <position position="248"/>
    </location>
</feature>
<comment type="similarity">
    <text evidence="3">Belongs to the TVP38/TMEM64 family.</text>
</comment>
<evidence type="ECO:0000256" key="1">
    <source>
        <dbReference type="ARBA" id="ARBA00002978"/>
    </source>
</evidence>
<feature type="region of interest" description="Disordered" evidence="10">
    <location>
        <begin position="189"/>
        <end position="210"/>
    </location>
</feature>
<dbReference type="PANTHER" id="PTHR47549">
    <property type="entry name" value="GOLGI APPARATUS MEMBRANE PROTEIN TVP38-RELATED"/>
    <property type="match status" value="1"/>
</dbReference>
<evidence type="ECO:0000256" key="10">
    <source>
        <dbReference type="SAM" id="MobiDB-lite"/>
    </source>
</evidence>
<evidence type="ECO:0000313" key="14">
    <source>
        <dbReference type="Proteomes" id="UP000245942"/>
    </source>
</evidence>
<evidence type="ECO:0000256" key="4">
    <source>
        <dbReference type="ARBA" id="ARBA00013533"/>
    </source>
</evidence>
<evidence type="ECO:0000259" key="12">
    <source>
        <dbReference type="Pfam" id="PF09335"/>
    </source>
</evidence>
<evidence type="ECO:0000256" key="6">
    <source>
        <dbReference type="ARBA" id="ARBA00022692"/>
    </source>
</evidence>
<sequence length="248" mass="26671">YIPLLIWLVISLSSTITVLTFHTQVFKGLDELSRTLQHMGLAGKVSIGGLIFLTTFPPLPLYSTLIVLCGFSFGLWQGFVISYIAALSGAIVVYLLSKSLLRKWMDKLMAKSGGLKKVVKAIEKRPKLLFLIRLAPYPYNLMNTLLASSPTLTFKTYFLCTALALPKLLVHCGLGASIKNFAAYHGEGGETTDSSHGQGGQTSSGGGTSTAETAKRIAGFVGVGLCIGIFIYLLSVARKAVDEELDSD</sequence>
<feature type="transmembrane region" description="Helical" evidence="11">
    <location>
        <begin position="6"/>
        <end position="26"/>
    </location>
</feature>
<evidence type="ECO:0000313" key="13">
    <source>
        <dbReference type="EMBL" id="PWN18855.1"/>
    </source>
</evidence>
<dbReference type="GO" id="GO:0016192">
    <property type="term" value="P:vesicle-mediated transport"/>
    <property type="evidence" value="ECO:0007669"/>
    <property type="project" value="TreeGrafter"/>
</dbReference>
<keyword evidence="7 11" id="KW-1133">Transmembrane helix</keyword>
<dbReference type="GeneID" id="37011776"/>
<dbReference type="AlphaFoldDB" id="A0A316U7D3"/>
<evidence type="ECO:0000256" key="5">
    <source>
        <dbReference type="ARBA" id="ARBA00020673"/>
    </source>
</evidence>
<reference evidence="13 14" key="1">
    <citation type="journal article" date="2018" name="Mol. Biol. Evol.">
        <title>Broad Genomic Sampling Reveals a Smut Pathogenic Ancestry of the Fungal Clade Ustilaginomycotina.</title>
        <authorList>
            <person name="Kijpornyongpan T."/>
            <person name="Mondo S.J."/>
            <person name="Barry K."/>
            <person name="Sandor L."/>
            <person name="Lee J."/>
            <person name="Lipzen A."/>
            <person name="Pangilinan J."/>
            <person name="LaButti K."/>
            <person name="Hainaut M."/>
            <person name="Henrissat B."/>
            <person name="Grigoriev I.V."/>
            <person name="Spatafora J.W."/>
            <person name="Aime M.C."/>
        </authorList>
    </citation>
    <scope>NUCLEOTIDE SEQUENCE [LARGE SCALE GENOMIC DNA]</scope>
    <source>
        <strain evidence="13 14">MCA 4718</strain>
    </source>
</reference>
<dbReference type="RefSeq" id="XP_025346015.1">
    <property type="nucleotide sequence ID" value="XM_025490042.1"/>
</dbReference>
<evidence type="ECO:0000256" key="9">
    <source>
        <dbReference type="ARBA" id="ARBA00023136"/>
    </source>
</evidence>
<dbReference type="GO" id="GO:0000139">
    <property type="term" value="C:Golgi membrane"/>
    <property type="evidence" value="ECO:0007669"/>
    <property type="project" value="UniProtKB-SubCell"/>
</dbReference>
<gene>
    <name evidence="13" type="ORF">BCV69DRAFT_242653</name>
</gene>
<feature type="domain" description="VTT" evidence="12">
    <location>
        <begin position="62"/>
        <end position="176"/>
    </location>
</feature>
<feature type="transmembrane region" description="Helical" evidence="11">
    <location>
        <begin position="47"/>
        <end position="73"/>
    </location>
</feature>
<feature type="transmembrane region" description="Helical" evidence="11">
    <location>
        <begin position="217"/>
        <end position="237"/>
    </location>
</feature>
<feature type="transmembrane region" description="Helical" evidence="11">
    <location>
        <begin position="79"/>
        <end position="97"/>
    </location>
</feature>
<comment type="subcellular location">
    <subcellularLocation>
        <location evidence="2">Golgi apparatus membrane</location>
        <topology evidence="2">Multi-pass membrane protein</topology>
    </subcellularLocation>
</comment>
<keyword evidence="14" id="KW-1185">Reference proteome</keyword>
<dbReference type="OrthoDB" id="166803at2759"/>
<dbReference type="STRING" id="1684307.A0A316U7D3"/>
<keyword evidence="9 11" id="KW-0472">Membrane</keyword>
<dbReference type="EMBL" id="KZ819334">
    <property type="protein sequence ID" value="PWN18855.1"/>
    <property type="molecule type" value="Genomic_DNA"/>
</dbReference>
<dbReference type="PANTHER" id="PTHR47549:SF3">
    <property type="entry name" value="GOLGI APPARATUS MEMBRANE PROTEIN TVP38"/>
    <property type="match status" value="1"/>
</dbReference>
<keyword evidence="8" id="KW-0333">Golgi apparatus</keyword>
<organism evidence="13 14">
    <name type="scientific">Pseudomicrostroma glucosiphilum</name>
    <dbReference type="NCBI Taxonomy" id="1684307"/>
    <lineage>
        <taxon>Eukaryota</taxon>
        <taxon>Fungi</taxon>
        <taxon>Dikarya</taxon>
        <taxon>Basidiomycota</taxon>
        <taxon>Ustilaginomycotina</taxon>
        <taxon>Exobasidiomycetes</taxon>
        <taxon>Microstromatales</taxon>
        <taxon>Microstromatales incertae sedis</taxon>
        <taxon>Pseudomicrostroma</taxon>
    </lineage>
</organism>
<dbReference type="Proteomes" id="UP000245942">
    <property type="component" value="Unassembled WGS sequence"/>
</dbReference>
<dbReference type="InterPro" id="IPR051076">
    <property type="entry name" value="Golgi_membrane_TVP38/TMEM64"/>
</dbReference>
<evidence type="ECO:0000256" key="8">
    <source>
        <dbReference type="ARBA" id="ARBA00023034"/>
    </source>
</evidence>
<feature type="compositionally biased region" description="Gly residues" evidence="10">
    <location>
        <begin position="197"/>
        <end position="208"/>
    </location>
</feature>
<name>A0A316U7D3_9BASI</name>
<protein>
    <recommendedName>
        <fullName evidence="4">Golgi apparatus membrane protein TVP38</fullName>
    </recommendedName>
    <alternativeName>
        <fullName evidence="5">Golgi apparatus membrane protein tvp38</fullName>
    </alternativeName>
</protein>
<comment type="function">
    <text evidence="1">Golgi membrane protein involved in vesicular trafficking and spindle migration.</text>
</comment>
<accession>A0A316U7D3</accession>
<evidence type="ECO:0000256" key="2">
    <source>
        <dbReference type="ARBA" id="ARBA00004653"/>
    </source>
</evidence>
<evidence type="ECO:0000256" key="7">
    <source>
        <dbReference type="ARBA" id="ARBA00022989"/>
    </source>
</evidence>
<evidence type="ECO:0000256" key="11">
    <source>
        <dbReference type="SAM" id="Phobius"/>
    </source>
</evidence>
<keyword evidence="6 11" id="KW-0812">Transmembrane</keyword>